<name>F2U5U4_SALR5</name>
<dbReference type="AlphaFoldDB" id="F2U5U4"/>
<dbReference type="KEGG" id="sre:PTSG_03516"/>
<dbReference type="RefSeq" id="XP_004995249.1">
    <property type="nucleotide sequence ID" value="XM_004995192.1"/>
</dbReference>
<feature type="signal peptide" evidence="1">
    <location>
        <begin position="1"/>
        <end position="20"/>
    </location>
</feature>
<dbReference type="EMBL" id="GL832962">
    <property type="protein sequence ID" value="EGD82885.1"/>
    <property type="molecule type" value="Genomic_DNA"/>
</dbReference>
<keyword evidence="1" id="KW-0732">Signal</keyword>
<dbReference type="InParanoid" id="F2U5U4"/>
<feature type="chain" id="PRO_5003290324" description="EGF-like domain-containing protein" evidence="1">
    <location>
        <begin position="21"/>
        <end position="200"/>
    </location>
</feature>
<dbReference type="Proteomes" id="UP000007799">
    <property type="component" value="Unassembled WGS sequence"/>
</dbReference>
<gene>
    <name evidence="2" type="ORF">PTSG_03516</name>
</gene>
<dbReference type="GeneID" id="16075830"/>
<reference evidence="2" key="1">
    <citation type="submission" date="2009-08" db="EMBL/GenBank/DDBJ databases">
        <title>Annotation of Salpingoeca rosetta.</title>
        <authorList>
            <consortium name="The Broad Institute Genome Sequencing Platform"/>
            <person name="Russ C."/>
            <person name="Cuomo C."/>
            <person name="Burger G."/>
            <person name="Gray M.W."/>
            <person name="Holland P.W.H."/>
            <person name="King N."/>
            <person name="Lang F.B.F."/>
            <person name="Roger A.J."/>
            <person name="Ruiz-Trillo I."/>
            <person name="Young S.K."/>
            <person name="Zeng Q."/>
            <person name="Gargeya S."/>
            <person name="Alvarado L."/>
            <person name="Berlin A."/>
            <person name="Chapman S.B."/>
            <person name="Chen Z."/>
            <person name="Freedman E."/>
            <person name="Gellesch M."/>
            <person name="Goldberg J."/>
            <person name="Griggs A."/>
            <person name="Gujja S."/>
            <person name="Heilman E."/>
            <person name="Heiman D."/>
            <person name="Howarth C."/>
            <person name="Mehta T."/>
            <person name="Neiman D."/>
            <person name="Pearson M."/>
            <person name="Roberts A."/>
            <person name="Saif S."/>
            <person name="Shea T."/>
            <person name="Shenoy N."/>
            <person name="Sisk P."/>
            <person name="Stolte C."/>
            <person name="Sykes S."/>
            <person name="White J."/>
            <person name="Yandava C."/>
            <person name="Haas B."/>
            <person name="Nusbaum C."/>
            <person name="Birren B."/>
        </authorList>
    </citation>
    <scope>NUCLEOTIDE SEQUENCE [LARGE SCALE GENOMIC DNA]</scope>
    <source>
        <strain evidence="2">ATCC 50818</strain>
    </source>
</reference>
<proteinExistence type="predicted"/>
<keyword evidence="3" id="KW-1185">Reference proteome</keyword>
<protein>
    <recommendedName>
        <fullName evidence="4">EGF-like domain-containing protein</fullName>
    </recommendedName>
</protein>
<evidence type="ECO:0000313" key="3">
    <source>
        <dbReference type="Proteomes" id="UP000007799"/>
    </source>
</evidence>
<organism evidence="3">
    <name type="scientific">Salpingoeca rosetta (strain ATCC 50818 / BSB-021)</name>
    <dbReference type="NCBI Taxonomy" id="946362"/>
    <lineage>
        <taxon>Eukaryota</taxon>
        <taxon>Choanoflagellata</taxon>
        <taxon>Craspedida</taxon>
        <taxon>Salpingoecidae</taxon>
        <taxon>Salpingoeca</taxon>
    </lineage>
</organism>
<sequence>MARTAIFLTFAAAMLAAAAATEVRLTQISSFDRFAGDVEDATTTSTGCVSLGVSNSGYQFTPADANTVTPVCIDSCNENGCYTFSEGCGAGCDFCAEVSECTDRDGFKRCTELLSCPCVVGAYTCEPANVGVSIESVPEDSDARRLDLLTTGGYFAYFAQEDCTGTGFNMLACSAKDGDCKGLAPCTSSDGSCCKLVPTA</sequence>
<evidence type="ECO:0000256" key="1">
    <source>
        <dbReference type="SAM" id="SignalP"/>
    </source>
</evidence>
<accession>F2U5U4</accession>
<evidence type="ECO:0000313" key="2">
    <source>
        <dbReference type="EMBL" id="EGD82885.1"/>
    </source>
</evidence>
<evidence type="ECO:0008006" key="4">
    <source>
        <dbReference type="Google" id="ProtNLM"/>
    </source>
</evidence>